<accession>A0A0T5VJQ9</accession>
<sequence>MALNDNKMKNITINKIKDSVKDILITLCFVSAICTMSACKKYLDIVPDNVATIDNAFTMRTEAEKYLFTCYSFLPKDGDPFYNVGLLSGDELWVPTQEWDFVSYAWRGARGGQNAANPYMNAWNGNYQGGGPGDNYGLWKGIRNCNIFLENVKDESKVRDLRPDERARWIAEVTFLKAYYHYYLLRMYGPIPLVDQNIDISAPEDDVRIKRKPFDECVAYISGLIDESTTNLPPIITDRTTELGRITRPIALAVKAKLLLLAASPLFNGNQDYANFKDRDGVNLIPSAYSAAKWKSAADAAKIAIDAAEQAGAALYKFPGSTFKLSDTTNLQLTLRSSITERWNIEHVWANPNTRADMLQRVAMPKLASGGASGDARMQLAAPLKIAEMFYSSNGVPINEDKVLNFSNRYSLRTAVDKERFYVKVGYETARVNFDREPRFYAALGFDGGVWYKYDSPSNSDENTWVVEGKYTQLAGATHVGFYNETGYYIKKLVDWNMTNSTNGVSYRDYPWPQIRLADLYLMYAEALNESQGPVNDVFEYVDRIRKRAGLAGVVESWNSFSNNPNKPTTKDGLREIIHQERGIELAFEGSRYWDMKRWKKAGEVFNQAITGWSVFQANTLDYYRVRTIYTQNFVAPRDYLAPIRNYDITVNPKLVQNPGW</sequence>
<evidence type="ECO:0000256" key="4">
    <source>
        <dbReference type="ARBA" id="ARBA00023136"/>
    </source>
</evidence>
<feature type="domain" description="RagB/SusD" evidence="6">
    <location>
        <begin position="370"/>
        <end position="661"/>
    </location>
</feature>
<keyword evidence="4" id="KW-0472">Membrane</keyword>
<proteinExistence type="inferred from homology"/>
<evidence type="ECO:0000256" key="2">
    <source>
        <dbReference type="ARBA" id="ARBA00006275"/>
    </source>
</evidence>
<evidence type="ECO:0000313" key="8">
    <source>
        <dbReference type="EMBL" id="KRT14087.1"/>
    </source>
</evidence>
<evidence type="ECO:0000256" key="3">
    <source>
        <dbReference type="ARBA" id="ARBA00022729"/>
    </source>
</evidence>
<dbReference type="STRING" id="687842.ASU31_21110"/>
<evidence type="ECO:0000256" key="1">
    <source>
        <dbReference type="ARBA" id="ARBA00004442"/>
    </source>
</evidence>
<dbReference type="GO" id="GO:0009279">
    <property type="term" value="C:cell outer membrane"/>
    <property type="evidence" value="ECO:0007669"/>
    <property type="project" value="UniProtKB-SubCell"/>
</dbReference>
<comment type="subcellular location">
    <subcellularLocation>
        <location evidence="1">Cell outer membrane</location>
    </subcellularLocation>
</comment>
<protein>
    <recommendedName>
        <fullName evidence="10">Starch-binding protein</fullName>
    </recommendedName>
</protein>
<keyword evidence="5" id="KW-0998">Cell outer membrane</keyword>
<evidence type="ECO:0000259" key="6">
    <source>
        <dbReference type="Pfam" id="PF07980"/>
    </source>
</evidence>
<evidence type="ECO:0000313" key="9">
    <source>
        <dbReference type="Proteomes" id="UP000051950"/>
    </source>
</evidence>
<dbReference type="InterPro" id="IPR011990">
    <property type="entry name" value="TPR-like_helical_dom_sf"/>
</dbReference>
<dbReference type="Pfam" id="PF14322">
    <property type="entry name" value="SusD-like_3"/>
    <property type="match status" value="1"/>
</dbReference>
<dbReference type="AlphaFoldDB" id="A0A0T5VJQ9"/>
<dbReference type="EMBL" id="LMZQ01000025">
    <property type="protein sequence ID" value="KRT14087.1"/>
    <property type="molecule type" value="Genomic_DNA"/>
</dbReference>
<dbReference type="SUPFAM" id="SSF48452">
    <property type="entry name" value="TPR-like"/>
    <property type="match status" value="1"/>
</dbReference>
<gene>
    <name evidence="8" type="ORF">ASU31_21110</name>
</gene>
<comment type="similarity">
    <text evidence="2">Belongs to the SusD family.</text>
</comment>
<evidence type="ECO:0000256" key="5">
    <source>
        <dbReference type="ARBA" id="ARBA00023237"/>
    </source>
</evidence>
<reference evidence="8 9" key="1">
    <citation type="submission" date="2015-11" db="EMBL/GenBank/DDBJ databases">
        <title>Sequence of Pedobacter ginsenosidimutans.</title>
        <authorList>
            <person name="Carson E."/>
            <person name="Keyser V."/>
            <person name="Newman J."/>
            <person name="Miller J."/>
        </authorList>
    </citation>
    <scope>NUCLEOTIDE SEQUENCE [LARGE SCALE GENOMIC DNA]</scope>
    <source>
        <strain evidence="8 9">KACC 14530</strain>
    </source>
</reference>
<feature type="domain" description="SusD-like N-terminal" evidence="7">
    <location>
        <begin position="138"/>
        <end position="258"/>
    </location>
</feature>
<keyword evidence="3" id="KW-0732">Signal</keyword>
<dbReference type="InterPro" id="IPR012944">
    <property type="entry name" value="SusD_RagB_dom"/>
</dbReference>
<evidence type="ECO:0000259" key="7">
    <source>
        <dbReference type="Pfam" id="PF14322"/>
    </source>
</evidence>
<name>A0A0T5VJQ9_9SPHI</name>
<dbReference type="InterPro" id="IPR033985">
    <property type="entry name" value="SusD-like_N"/>
</dbReference>
<dbReference type="Proteomes" id="UP000051950">
    <property type="component" value="Unassembled WGS sequence"/>
</dbReference>
<evidence type="ECO:0008006" key="10">
    <source>
        <dbReference type="Google" id="ProtNLM"/>
    </source>
</evidence>
<organism evidence="8 9">
    <name type="scientific">Pedobacter ginsenosidimutans</name>
    <dbReference type="NCBI Taxonomy" id="687842"/>
    <lineage>
        <taxon>Bacteria</taxon>
        <taxon>Pseudomonadati</taxon>
        <taxon>Bacteroidota</taxon>
        <taxon>Sphingobacteriia</taxon>
        <taxon>Sphingobacteriales</taxon>
        <taxon>Sphingobacteriaceae</taxon>
        <taxon>Pedobacter</taxon>
    </lineage>
</organism>
<comment type="caution">
    <text evidence="8">The sequence shown here is derived from an EMBL/GenBank/DDBJ whole genome shotgun (WGS) entry which is preliminary data.</text>
</comment>
<keyword evidence="9" id="KW-1185">Reference proteome</keyword>
<dbReference type="Pfam" id="PF07980">
    <property type="entry name" value="SusD_RagB"/>
    <property type="match status" value="1"/>
</dbReference>
<dbReference type="Gene3D" id="1.25.40.390">
    <property type="match status" value="1"/>
</dbReference>